<accession>A0A4P7C061</accession>
<dbReference type="Gene3D" id="1.10.10.60">
    <property type="entry name" value="Homeodomain-like"/>
    <property type="match status" value="1"/>
</dbReference>
<dbReference type="GO" id="GO:0003677">
    <property type="term" value="F:DNA binding"/>
    <property type="evidence" value="ECO:0007669"/>
    <property type="project" value="InterPro"/>
</dbReference>
<evidence type="ECO:0008006" key="5">
    <source>
        <dbReference type="Google" id="ProtNLM"/>
    </source>
</evidence>
<organism evidence="3 4">
    <name type="scientific">Nitrosococcus wardiae</name>
    <dbReference type="NCBI Taxonomy" id="1814290"/>
    <lineage>
        <taxon>Bacteria</taxon>
        <taxon>Pseudomonadati</taxon>
        <taxon>Pseudomonadota</taxon>
        <taxon>Gammaproteobacteria</taxon>
        <taxon>Chromatiales</taxon>
        <taxon>Chromatiaceae</taxon>
        <taxon>Nitrosococcus</taxon>
    </lineage>
</organism>
<dbReference type="AlphaFoldDB" id="A0A4P7C061"/>
<dbReference type="GO" id="GO:0004803">
    <property type="term" value="F:transposase activity"/>
    <property type="evidence" value="ECO:0007669"/>
    <property type="project" value="InterPro"/>
</dbReference>
<keyword evidence="4" id="KW-1185">Reference proteome</keyword>
<dbReference type="InterPro" id="IPR009057">
    <property type="entry name" value="Homeodomain-like_sf"/>
</dbReference>
<dbReference type="KEGG" id="nwr:E3U44_06505"/>
<name>A0A4P7C061_9GAMM</name>
<reference evidence="3 4" key="1">
    <citation type="submission" date="2019-03" db="EMBL/GenBank/DDBJ databases">
        <title>The genome sequence of Nitrosococcus wardiae strain D1FHST reveals the archetypal metabolic capacity of ammonia-oxidizing Gammaproteobacteria.</title>
        <authorList>
            <person name="Wang L."/>
            <person name="Lim C.K."/>
            <person name="Hanson T.E."/>
            <person name="Dang H."/>
            <person name="Klotz M.G."/>
        </authorList>
    </citation>
    <scope>NUCLEOTIDE SEQUENCE [LARGE SCALE GENOMIC DNA]</scope>
    <source>
        <strain evidence="3 4">D1FHS</strain>
    </source>
</reference>
<evidence type="ECO:0000313" key="3">
    <source>
        <dbReference type="EMBL" id="QBQ54192.1"/>
    </source>
</evidence>
<comment type="similarity">
    <text evidence="1">Belongs to the transposase 8 family.</text>
</comment>
<evidence type="ECO:0000256" key="2">
    <source>
        <dbReference type="SAM" id="MobiDB-lite"/>
    </source>
</evidence>
<dbReference type="SUPFAM" id="SSF46689">
    <property type="entry name" value="Homeodomain-like"/>
    <property type="match status" value="1"/>
</dbReference>
<protein>
    <recommendedName>
        <fullName evidence="5">Transposase</fullName>
    </recommendedName>
</protein>
<evidence type="ECO:0000256" key="1">
    <source>
        <dbReference type="ARBA" id="ARBA00009964"/>
    </source>
</evidence>
<dbReference type="InterPro" id="IPR002514">
    <property type="entry name" value="Transposase_8"/>
</dbReference>
<dbReference type="GO" id="GO:0006313">
    <property type="term" value="P:DNA transposition"/>
    <property type="evidence" value="ECO:0007669"/>
    <property type="project" value="InterPro"/>
</dbReference>
<proteinExistence type="inferred from homology"/>
<feature type="region of interest" description="Disordered" evidence="2">
    <location>
        <begin position="64"/>
        <end position="112"/>
    </location>
</feature>
<dbReference type="Pfam" id="PF01527">
    <property type="entry name" value="HTH_Tnp_1"/>
    <property type="match status" value="1"/>
</dbReference>
<dbReference type="OrthoDB" id="9814512at2"/>
<dbReference type="EMBL" id="CP038033">
    <property type="protein sequence ID" value="QBQ54192.1"/>
    <property type="molecule type" value="Genomic_DNA"/>
</dbReference>
<sequence length="112" mass="12181">MMNTEKKASQYTAEFKARAVKLAVESEQPFSKTAEELGVNKNTLPTWIGKYHCAQSVEKKVGEEHLDDELKRGRTHQPYVGGSLDETAGAQEQASASIQGHHPSPSHASCGS</sequence>
<dbReference type="Proteomes" id="UP000294325">
    <property type="component" value="Chromosome"/>
</dbReference>
<evidence type="ECO:0000313" key="4">
    <source>
        <dbReference type="Proteomes" id="UP000294325"/>
    </source>
</evidence>
<gene>
    <name evidence="3" type="ORF">E3U44_06505</name>
</gene>